<evidence type="ECO:0000256" key="6">
    <source>
        <dbReference type="ARBA" id="ARBA00022692"/>
    </source>
</evidence>
<comment type="subcellular location">
    <subcellularLocation>
        <location evidence="2">Endomembrane system</location>
        <topology evidence="2">Multi-pass membrane protein</topology>
    </subcellularLocation>
</comment>
<evidence type="ECO:0000256" key="5">
    <source>
        <dbReference type="ARBA" id="ARBA00022679"/>
    </source>
</evidence>
<keyword evidence="5" id="KW-0808">Transferase</keyword>
<comment type="caution">
    <text evidence="14">The sequence shown here is derived from an EMBL/GenBank/DDBJ whole genome shotgun (WGS) entry which is preliminary data.</text>
</comment>
<evidence type="ECO:0000256" key="8">
    <source>
        <dbReference type="ARBA" id="ARBA00022989"/>
    </source>
</evidence>
<dbReference type="EC" id="2.3.2.27" evidence="4"/>
<keyword evidence="8 10" id="KW-1133">Transmembrane helix</keyword>
<feature type="transmembrane region" description="Helical" evidence="10">
    <location>
        <begin position="643"/>
        <end position="663"/>
    </location>
</feature>
<dbReference type="InterPro" id="IPR057425">
    <property type="entry name" value="DUF2921_N"/>
</dbReference>
<accession>A0ABD3K0U7</accession>
<comment type="catalytic activity">
    <reaction evidence="1">
        <text>S-ubiquitinyl-[E2 ubiquitin-conjugating enzyme]-L-cysteine + [acceptor protein]-L-lysine = [E2 ubiquitin-conjugating enzyme]-L-cysteine + N(6)-ubiquitinyl-[acceptor protein]-L-lysine.</text>
        <dbReference type="EC" id="2.3.2.27"/>
    </reaction>
</comment>
<feature type="domain" description="SWEET-like" evidence="12">
    <location>
        <begin position="633"/>
        <end position="914"/>
    </location>
</feature>
<comment type="pathway">
    <text evidence="3">Protein modification; protein ubiquitination.</text>
</comment>
<sequence>MAIKIRSFRPAWVFALLCISLSLNMNPSWHASAKQISYSDHCASTVLEATPNVYSKTTLPLSGYQVGYYTGGGNILGPSSSSKSNSFSFLVCDVYKTNHDGVLKVEANLRFGILGYYYYDGGDYMYGQACLGATPIKAAYVPHGAKGPITFRLEGFWSESSGKLCMVGSSLSGQGDSLSLDVVLKLNNVSNSTDVTSLFTGILEGLSPPDDKNYFDAISVLMFPRRSYKYNLVFGELSNGKSNIPLGIAPKSGSFCSAFRQLGRALYLKYAPDCSPVKICTPISGPLGYLPPIMSLDGISCSEGERKMRVLLRFSNDSNFRYYGKFNPNSMLVGEAMWDENKNRLQIKACQINVAGSFSTARVEDCSVRIELVFPGVWSIKKRDGILGHIWSEKSEKDLGFFPNIMFRGTRSSFQKFPDLNYKYTETERVRKLCPGKNDLKSGREKYPNWYSRDMRFYMLVKNSEGEIGIGYSYPLFVGNQMYKQYAYSMPVSRHENSTVDSHLTSSSNSRFNISYHIGFTGLQHVKRKSKNASYNQSWSSNDRVKISAEGVYNAETGDLCMVGCKSVVLTGEKQIDRSPDCEILIRLQFPPLSKKKQDHIVGTIESTRNPSDPLHFERQSVTSDSPYMEELRRSIRGMDLELSLVLASSTFLCIFIGLQILHVKKHPEVVPFVSIAMLVILTLGHVFPLVLSFEALFLDERNRRHSSLGSGQWLETNEVVVRVAMMIAFLMQFHLLQRTWVARKKDGVGAGLWFQEKKALIVSLLLYGIGALVAIIFSWRSRSDDSAIDTASSTSDDRGFSILGGLKCYVGLILDGFLLPQILLNVFRNSSERALSSSFYLGTTLVRLLPHGYDLYRARTYSPQFHGSYLYGTPDRDFYSTAWDVIIPLGGLVFAAIVFLQQRFYGACIMPKRSRNSVAYQMVTAMVDDVPL</sequence>
<feature type="transmembrane region" description="Helical" evidence="10">
    <location>
        <begin position="720"/>
        <end position="737"/>
    </location>
</feature>
<evidence type="ECO:0000256" key="1">
    <source>
        <dbReference type="ARBA" id="ARBA00000900"/>
    </source>
</evidence>
<evidence type="ECO:0000256" key="3">
    <source>
        <dbReference type="ARBA" id="ARBA00004906"/>
    </source>
</evidence>
<protein>
    <recommendedName>
        <fullName evidence="4">RING-type E3 ubiquitin transferase</fullName>
        <ecNumber evidence="4">2.3.2.27</ecNumber>
    </recommendedName>
</protein>
<feature type="transmembrane region" description="Helical" evidence="10">
    <location>
        <begin position="760"/>
        <end position="780"/>
    </location>
</feature>
<feature type="transmembrane region" description="Helical" evidence="10">
    <location>
        <begin position="670"/>
        <end position="692"/>
    </location>
</feature>
<evidence type="ECO:0000256" key="9">
    <source>
        <dbReference type="ARBA" id="ARBA00023136"/>
    </source>
</evidence>
<feature type="signal peptide" evidence="11">
    <location>
        <begin position="1"/>
        <end position="33"/>
    </location>
</feature>
<feature type="domain" description="DUF2921" evidence="13">
    <location>
        <begin position="433"/>
        <end position="619"/>
    </location>
</feature>
<feature type="transmembrane region" description="Helical" evidence="10">
    <location>
        <begin position="879"/>
        <end position="901"/>
    </location>
</feature>
<keyword evidence="6 10" id="KW-0812">Transmembrane</keyword>
<feature type="domain" description="DUF2921" evidence="13">
    <location>
        <begin position="249"/>
        <end position="405"/>
    </location>
</feature>
<evidence type="ECO:0000256" key="10">
    <source>
        <dbReference type="SAM" id="Phobius"/>
    </source>
</evidence>
<reference evidence="14 15" key="1">
    <citation type="submission" date="2024-11" db="EMBL/GenBank/DDBJ databases">
        <title>Chromosome-level genome assembly of Eucalyptus globulus Labill. provides insights into its genome evolution.</title>
        <authorList>
            <person name="Li X."/>
        </authorList>
    </citation>
    <scope>NUCLEOTIDE SEQUENCE [LARGE SCALE GENOMIC DNA]</scope>
    <source>
        <strain evidence="14">CL2024</strain>
        <tissue evidence="14">Fresh tender leaves</tissue>
    </source>
</reference>
<organism evidence="14 15">
    <name type="scientific">Eucalyptus globulus</name>
    <name type="common">Tasmanian blue gum</name>
    <dbReference type="NCBI Taxonomy" id="34317"/>
    <lineage>
        <taxon>Eukaryota</taxon>
        <taxon>Viridiplantae</taxon>
        <taxon>Streptophyta</taxon>
        <taxon>Embryophyta</taxon>
        <taxon>Tracheophyta</taxon>
        <taxon>Spermatophyta</taxon>
        <taxon>Magnoliopsida</taxon>
        <taxon>eudicotyledons</taxon>
        <taxon>Gunneridae</taxon>
        <taxon>Pentapetalae</taxon>
        <taxon>rosids</taxon>
        <taxon>malvids</taxon>
        <taxon>Myrtales</taxon>
        <taxon>Myrtaceae</taxon>
        <taxon>Myrtoideae</taxon>
        <taxon>Eucalypteae</taxon>
        <taxon>Eucalyptus</taxon>
    </lineage>
</organism>
<dbReference type="GO" id="GO:0061630">
    <property type="term" value="F:ubiquitin protein ligase activity"/>
    <property type="evidence" value="ECO:0007669"/>
    <property type="project" value="UniProtKB-EC"/>
</dbReference>
<dbReference type="Proteomes" id="UP001634007">
    <property type="component" value="Unassembled WGS sequence"/>
</dbReference>
<evidence type="ECO:0000256" key="2">
    <source>
        <dbReference type="ARBA" id="ARBA00004127"/>
    </source>
</evidence>
<dbReference type="GO" id="GO:0012505">
    <property type="term" value="C:endomembrane system"/>
    <property type="evidence" value="ECO:0007669"/>
    <property type="project" value="UniProtKB-SubCell"/>
</dbReference>
<dbReference type="EMBL" id="JBJKBG010000006">
    <property type="protein sequence ID" value="KAL3733741.1"/>
    <property type="molecule type" value="Genomic_DNA"/>
</dbReference>
<evidence type="ECO:0000313" key="14">
    <source>
        <dbReference type="EMBL" id="KAL3733741.1"/>
    </source>
</evidence>
<keyword evidence="15" id="KW-1185">Reference proteome</keyword>
<dbReference type="PANTHER" id="PTHR33389">
    <property type="entry name" value="FAMILY PROTEIN, PUTATIVE (DUF2921)-RELATED"/>
    <property type="match status" value="1"/>
</dbReference>
<evidence type="ECO:0000256" key="4">
    <source>
        <dbReference type="ARBA" id="ARBA00012483"/>
    </source>
</evidence>
<feature type="domain" description="DUF2921" evidence="13">
    <location>
        <begin position="38"/>
        <end position="219"/>
    </location>
</feature>
<dbReference type="AlphaFoldDB" id="A0ABD3K0U7"/>
<keyword evidence="9 10" id="KW-0472">Membrane</keyword>
<feature type="chain" id="PRO_5044815198" description="RING-type E3 ubiquitin transferase" evidence="11">
    <location>
        <begin position="34"/>
        <end position="933"/>
    </location>
</feature>
<dbReference type="PANTHER" id="PTHR33389:SF18">
    <property type="entry name" value="OS01G0677900 PROTEIN"/>
    <property type="match status" value="1"/>
</dbReference>
<dbReference type="InterPro" id="IPR021319">
    <property type="entry name" value="DUF2921"/>
</dbReference>
<keyword evidence="7" id="KW-0833">Ubl conjugation pathway</keyword>
<evidence type="ECO:0000313" key="15">
    <source>
        <dbReference type="Proteomes" id="UP001634007"/>
    </source>
</evidence>
<proteinExistence type="predicted"/>
<gene>
    <name evidence="14" type="ORF">ACJRO7_023154</name>
</gene>
<evidence type="ECO:0000256" key="11">
    <source>
        <dbReference type="SAM" id="SignalP"/>
    </source>
</evidence>
<evidence type="ECO:0000259" key="13">
    <source>
        <dbReference type="Pfam" id="PF25333"/>
    </source>
</evidence>
<name>A0ABD3K0U7_EUCGL</name>
<evidence type="ECO:0000259" key="12">
    <source>
        <dbReference type="Pfam" id="PF11145"/>
    </source>
</evidence>
<evidence type="ECO:0000256" key="7">
    <source>
        <dbReference type="ARBA" id="ARBA00022786"/>
    </source>
</evidence>
<feature type="transmembrane region" description="Helical" evidence="10">
    <location>
        <begin position="800"/>
        <end position="828"/>
    </location>
</feature>
<dbReference type="Pfam" id="PF11145">
    <property type="entry name" value="DUF2921"/>
    <property type="match status" value="1"/>
</dbReference>
<dbReference type="Pfam" id="PF25333">
    <property type="entry name" value="DUF2921_N"/>
    <property type="match status" value="3"/>
</dbReference>
<keyword evidence="11" id="KW-0732">Signal</keyword>